<dbReference type="SMART" id="SM01124">
    <property type="entry name" value="DBR1"/>
    <property type="match status" value="1"/>
</dbReference>
<dbReference type="Pfam" id="PF00149">
    <property type="entry name" value="Metallophos"/>
    <property type="match status" value="1"/>
</dbReference>
<name>A0ABQ7U7T5_SOLTU</name>
<evidence type="ECO:0000256" key="3">
    <source>
        <dbReference type="ARBA" id="ARBA00001954"/>
    </source>
</evidence>
<dbReference type="Proteomes" id="UP000826656">
    <property type="component" value="Unassembled WGS sequence"/>
</dbReference>
<protein>
    <recommendedName>
        <fullName evidence="13">Lariat debranching enzyme C-terminal domain-containing protein</fullName>
    </recommendedName>
</protein>
<keyword evidence="9" id="KW-0862">Zinc</keyword>
<sequence length="775" mass="87517">MQMRIAVEGCMHGDLDNVYATLLHLQEVQNMKIDLLLCCGDFQAVRNEKDLESLNVPPKFRSMNSFWKYYSGEKVAPFPTIFIGGNHEASNYLWELYYGGWAAPQIYFLGFAGVIKFGNIRIGGLSGIYKSHHYNMGHYEKLPYSEQDIRSIYHVREYDVHKLLQIEEPIDIFLSHDWPVGITAGGDLKALLRQKPFFEQEIQEGTLGSKPAAELLGKLRPPYWFSAHLHCKFAALVQHEKDGHSTKFLALDKCLPGRSFLQVIEIESGPGPHELQLDEEWLAITRKYNAVLPLTIRNANYNNVHLGIEQCRQFVRNKLQTRGSKPFEFVQTASCYKPSQPVADGVFHGFYKNPQTEALLQFLELEYLLNKMPESRKLAASQAPLISGCSFDYLGEDIPIDDIDDTEDFKETLAYFCSHLAVSNLSDNGWVVIKPLQELITNFITFVWITKPLLRGHVVETVATIKGCGATEGVPPLLTRGFGLKQCLPIGVFNIRKQSNKWERRAPLTPSHCARLLHGGRGMTGVSRIIVQPSTKRVHHDALYEMLDVRYRRTCPNVVSSWLEMILPDRAYAFFSHTHKILAERASLFDYELIVEDTGKRLLAFGKFAGRAGMIDFLRGLGLWYLNHGYSTPFLSLGSSYMYSSLAAAKAAVISVGEEIATMGLPSGICPLVFVFTGSGNVSRGAQEIFKLLPHTFVDPRKLPELHEMARDLTQSKQPSKIIFQVYGCVATCQDMVEHLNPSKSFNKADYYVHPEQYKPAFHEKIAPYASVIGQ</sequence>
<evidence type="ECO:0000256" key="4">
    <source>
        <dbReference type="ARBA" id="ARBA00004123"/>
    </source>
</evidence>
<evidence type="ECO:0000313" key="15">
    <source>
        <dbReference type="Proteomes" id="UP000826656"/>
    </source>
</evidence>
<feature type="domain" description="Lariat debranching enzyme C-terminal" evidence="13">
    <location>
        <begin position="237"/>
        <end position="369"/>
    </location>
</feature>
<comment type="cofactor">
    <cofactor evidence="3">
        <name>Fe(2+)</name>
        <dbReference type="ChEBI" id="CHEBI:29033"/>
    </cofactor>
</comment>
<dbReference type="SUPFAM" id="SSF52283">
    <property type="entry name" value="Formate/glycerate dehydrogenase catalytic domain-like"/>
    <property type="match status" value="1"/>
</dbReference>
<evidence type="ECO:0000256" key="1">
    <source>
        <dbReference type="ARBA" id="ARBA00001936"/>
    </source>
</evidence>
<evidence type="ECO:0000256" key="6">
    <source>
        <dbReference type="ARBA" id="ARBA00022664"/>
    </source>
</evidence>
<dbReference type="SUPFAM" id="SSF56300">
    <property type="entry name" value="Metallo-dependent phosphatases"/>
    <property type="match status" value="1"/>
</dbReference>
<keyword evidence="6" id="KW-0507">mRNA processing</keyword>
<evidence type="ECO:0000256" key="2">
    <source>
        <dbReference type="ARBA" id="ARBA00001947"/>
    </source>
</evidence>
<dbReference type="Pfam" id="PF05011">
    <property type="entry name" value="DBR1"/>
    <property type="match status" value="1"/>
</dbReference>
<evidence type="ECO:0000256" key="11">
    <source>
        <dbReference type="ARBA" id="ARBA00023211"/>
    </source>
</evidence>
<organism evidence="14 15">
    <name type="scientific">Solanum tuberosum</name>
    <name type="common">Potato</name>
    <dbReference type="NCBI Taxonomy" id="4113"/>
    <lineage>
        <taxon>Eukaryota</taxon>
        <taxon>Viridiplantae</taxon>
        <taxon>Streptophyta</taxon>
        <taxon>Embryophyta</taxon>
        <taxon>Tracheophyta</taxon>
        <taxon>Spermatophyta</taxon>
        <taxon>Magnoliopsida</taxon>
        <taxon>eudicotyledons</taxon>
        <taxon>Gunneridae</taxon>
        <taxon>Pentapetalae</taxon>
        <taxon>asterids</taxon>
        <taxon>lamiids</taxon>
        <taxon>Solanales</taxon>
        <taxon>Solanaceae</taxon>
        <taxon>Solanoideae</taxon>
        <taxon>Solaneae</taxon>
        <taxon>Solanum</taxon>
    </lineage>
</organism>
<keyword evidence="8" id="KW-0378">Hydrolase</keyword>
<evidence type="ECO:0000256" key="7">
    <source>
        <dbReference type="ARBA" id="ARBA00022723"/>
    </source>
</evidence>
<gene>
    <name evidence="14" type="ORF">KY290_030968</name>
</gene>
<evidence type="ECO:0000313" key="14">
    <source>
        <dbReference type="EMBL" id="KAH0742975.1"/>
    </source>
</evidence>
<dbReference type="CDD" id="cd00844">
    <property type="entry name" value="MPP_Dbr1_N"/>
    <property type="match status" value="1"/>
</dbReference>
<evidence type="ECO:0000256" key="10">
    <source>
        <dbReference type="ARBA" id="ARBA00023004"/>
    </source>
</evidence>
<keyword evidence="12" id="KW-0539">Nucleus</keyword>
<evidence type="ECO:0000256" key="9">
    <source>
        <dbReference type="ARBA" id="ARBA00022833"/>
    </source>
</evidence>
<comment type="cofactor">
    <cofactor evidence="1">
        <name>Mn(2+)</name>
        <dbReference type="ChEBI" id="CHEBI:29035"/>
    </cofactor>
</comment>
<dbReference type="InterPro" id="IPR029052">
    <property type="entry name" value="Metallo-depent_PP-like"/>
</dbReference>
<dbReference type="InterPro" id="IPR041816">
    <property type="entry name" value="Dbr1_N"/>
</dbReference>
<reference evidence="14 15" key="1">
    <citation type="journal article" date="2021" name="bioRxiv">
        <title>Chromosome-scale and haplotype-resolved genome assembly of a tetraploid potato cultivar.</title>
        <authorList>
            <person name="Sun H."/>
            <person name="Jiao W.-B."/>
            <person name="Krause K."/>
            <person name="Campoy J.A."/>
            <person name="Goel M."/>
            <person name="Folz-Donahue K."/>
            <person name="Kukat C."/>
            <person name="Huettel B."/>
            <person name="Schneeberger K."/>
        </authorList>
    </citation>
    <scope>NUCLEOTIDE SEQUENCE [LARGE SCALE GENOMIC DNA]</scope>
    <source>
        <strain evidence="14">SolTubOtavaFocal</strain>
        <tissue evidence="14">Leaves</tissue>
    </source>
</reference>
<evidence type="ECO:0000256" key="5">
    <source>
        <dbReference type="ARBA" id="ARBA00006045"/>
    </source>
</evidence>
<dbReference type="InterPro" id="IPR004843">
    <property type="entry name" value="Calcineurin-like_PHP"/>
</dbReference>
<dbReference type="InterPro" id="IPR007708">
    <property type="entry name" value="DBR1_C"/>
</dbReference>
<comment type="cofactor">
    <cofactor evidence="2">
        <name>Zn(2+)</name>
        <dbReference type="ChEBI" id="CHEBI:29105"/>
    </cofactor>
</comment>
<keyword evidence="15" id="KW-1185">Reference proteome</keyword>
<evidence type="ECO:0000256" key="12">
    <source>
        <dbReference type="ARBA" id="ARBA00023242"/>
    </source>
</evidence>
<accession>A0ABQ7U7T5</accession>
<comment type="subcellular location">
    <subcellularLocation>
        <location evidence="4">Nucleus</location>
    </subcellularLocation>
</comment>
<comment type="caution">
    <text evidence="14">The sequence shown here is derived from an EMBL/GenBank/DDBJ whole genome shotgun (WGS) entry which is preliminary data.</text>
</comment>
<dbReference type="EMBL" id="JAIVGD010000023">
    <property type="protein sequence ID" value="KAH0742975.1"/>
    <property type="molecule type" value="Genomic_DNA"/>
</dbReference>
<dbReference type="Gene3D" id="3.40.50.720">
    <property type="entry name" value="NAD(P)-binding Rossmann-like Domain"/>
    <property type="match status" value="1"/>
</dbReference>
<evidence type="ECO:0000256" key="8">
    <source>
        <dbReference type="ARBA" id="ARBA00022801"/>
    </source>
</evidence>
<keyword evidence="7" id="KW-0479">Metal-binding</keyword>
<keyword evidence="11" id="KW-0464">Manganese</keyword>
<comment type="similarity">
    <text evidence="5">Belongs to the lariat debranching enzyme family.</text>
</comment>
<evidence type="ECO:0000259" key="13">
    <source>
        <dbReference type="SMART" id="SM01124"/>
    </source>
</evidence>
<dbReference type="PANTHER" id="PTHR12849:SF0">
    <property type="entry name" value="LARIAT DEBRANCHING ENZYME"/>
    <property type="match status" value="1"/>
</dbReference>
<keyword evidence="10" id="KW-0408">Iron</keyword>
<dbReference type="PANTHER" id="PTHR12849">
    <property type="entry name" value="RNA LARIAT DEBRANCHING ENZYME"/>
    <property type="match status" value="1"/>
</dbReference>
<proteinExistence type="inferred from homology"/>